<feature type="compositionally biased region" description="Basic and acidic residues" evidence="1">
    <location>
        <begin position="83"/>
        <end position="102"/>
    </location>
</feature>
<proteinExistence type="predicted"/>
<name>A0AAN7XPB5_ELEMC</name>
<gene>
    <name evidence="2" type="ORF">PBY51_015659</name>
</gene>
<dbReference type="AlphaFoldDB" id="A0AAN7XPB5"/>
<accession>A0AAN7XPB5</accession>
<dbReference type="EMBL" id="JAUZQC010000010">
    <property type="protein sequence ID" value="KAK5864414.1"/>
    <property type="molecule type" value="Genomic_DNA"/>
</dbReference>
<feature type="compositionally biased region" description="Gly residues" evidence="1">
    <location>
        <begin position="119"/>
        <end position="131"/>
    </location>
</feature>
<reference evidence="2 3" key="1">
    <citation type="journal article" date="2023" name="Genes (Basel)">
        <title>Chromosome-Level Genome Assembly and Circadian Gene Repertoire of the Patagonia Blennie Eleginops maclovinus-The Closest Ancestral Proxy of Antarctic Cryonotothenioids.</title>
        <authorList>
            <person name="Cheng C.C."/>
            <person name="Rivera-Colon A.G."/>
            <person name="Minhas B.F."/>
            <person name="Wilson L."/>
            <person name="Rayamajhi N."/>
            <person name="Vargas-Chacoff L."/>
            <person name="Catchen J.M."/>
        </authorList>
    </citation>
    <scope>NUCLEOTIDE SEQUENCE [LARGE SCALE GENOMIC DNA]</scope>
    <source>
        <strain evidence="2">JMC-PN-2008</strain>
    </source>
</reference>
<evidence type="ECO:0000256" key="1">
    <source>
        <dbReference type="SAM" id="MobiDB-lite"/>
    </source>
</evidence>
<feature type="region of interest" description="Disordered" evidence="1">
    <location>
        <begin position="35"/>
        <end position="59"/>
    </location>
</feature>
<protein>
    <submittedName>
        <fullName evidence="2">Uncharacterized protein</fullName>
    </submittedName>
</protein>
<comment type="caution">
    <text evidence="2">The sequence shown here is derived from an EMBL/GenBank/DDBJ whole genome shotgun (WGS) entry which is preliminary data.</text>
</comment>
<keyword evidence="3" id="KW-1185">Reference proteome</keyword>
<evidence type="ECO:0000313" key="3">
    <source>
        <dbReference type="Proteomes" id="UP001346869"/>
    </source>
</evidence>
<organism evidence="2 3">
    <name type="scientific">Eleginops maclovinus</name>
    <name type="common">Patagonian blennie</name>
    <name type="synonym">Eleginus maclovinus</name>
    <dbReference type="NCBI Taxonomy" id="56733"/>
    <lineage>
        <taxon>Eukaryota</taxon>
        <taxon>Metazoa</taxon>
        <taxon>Chordata</taxon>
        <taxon>Craniata</taxon>
        <taxon>Vertebrata</taxon>
        <taxon>Euteleostomi</taxon>
        <taxon>Actinopterygii</taxon>
        <taxon>Neopterygii</taxon>
        <taxon>Teleostei</taxon>
        <taxon>Neoteleostei</taxon>
        <taxon>Acanthomorphata</taxon>
        <taxon>Eupercaria</taxon>
        <taxon>Perciformes</taxon>
        <taxon>Notothenioidei</taxon>
        <taxon>Eleginopidae</taxon>
        <taxon>Eleginops</taxon>
    </lineage>
</organism>
<evidence type="ECO:0000313" key="2">
    <source>
        <dbReference type="EMBL" id="KAK5864414.1"/>
    </source>
</evidence>
<dbReference type="Proteomes" id="UP001346869">
    <property type="component" value="Unassembled WGS sequence"/>
</dbReference>
<reference evidence="2 3" key="2">
    <citation type="journal article" date="2023" name="Mol. Biol. Evol.">
        <title>Genomics of Secondarily Temperate Adaptation in the Only Non-Antarctic Icefish.</title>
        <authorList>
            <person name="Rivera-Colon A.G."/>
            <person name="Rayamajhi N."/>
            <person name="Minhas B.F."/>
            <person name="Madrigal G."/>
            <person name="Bilyk K.T."/>
            <person name="Yoon V."/>
            <person name="Hune M."/>
            <person name="Gregory S."/>
            <person name="Cheng C.H.C."/>
            <person name="Catchen J.M."/>
        </authorList>
    </citation>
    <scope>NUCLEOTIDE SEQUENCE [LARGE SCALE GENOMIC DNA]</scope>
    <source>
        <strain evidence="2">JMC-PN-2008</strain>
    </source>
</reference>
<sequence>MRAGLSSVSTPRWGQCVPQARPPWCMMSFSGSFTLSSTRPPSHSGSQETPTSHRSTWLQPQRFICVKASDRRCTKTSGLSGGDKARQDRMWKEAGVRREMRRTSHNTMCTNPKPSGPCPGKGPGLFQGGRE</sequence>
<feature type="region of interest" description="Disordered" evidence="1">
    <location>
        <begin position="73"/>
        <end position="131"/>
    </location>
</feature>